<evidence type="ECO:0000313" key="3">
    <source>
        <dbReference type="EMBL" id="MBA8815913.1"/>
    </source>
</evidence>
<feature type="region of interest" description="Disordered" evidence="1">
    <location>
        <begin position="1"/>
        <end position="36"/>
    </location>
</feature>
<keyword evidence="2" id="KW-0472">Membrane</keyword>
<dbReference type="InterPro" id="IPR023346">
    <property type="entry name" value="Lysozyme-like_dom_sf"/>
</dbReference>
<reference evidence="3 4" key="1">
    <citation type="submission" date="2020-07" db="EMBL/GenBank/DDBJ databases">
        <title>Sequencing the genomes of 1000 actinobacteria strains.</title>
        <authorList>
            <person name="Klenk H.-P."/>
        </authorList>
    </citation>
    <scope>NUCLEOTIDE SEQUENCE [LARGE SCALE GENOMIC DNA]</scope>
    <source>
        <strain evidence="3 4">DSM 27576</strain>
    </source>
</reference>
<accession>A0A7W3JND2</accession>
<evidence type="ECO:0000256" key="2">
    <source>
        <dbReference type="SAM" id="Phobius"/>
    </source>
</evidence>
<organism evidence="3 4">
    <name type="scientific">Microbacterium halimionae</name>
    <dbReference type="NCBI Taxonomy" id="1526413"/>
    <lineage>
        <taxon>Bacteria</taxon>
        <taxon>Bacillati</taxon>
        <taxon>Actinomycetota</taxon>
        <taxon>Actinomycetes</taxon>
        <taxon>Micrococcales</taxon>
        <taxon>Microbacteriaceae</taxon>
        <taxon>Microbacterium</taxon>
    </lineage>
</organism>
<keyword evidence="4" id="KW-1185">Reference proteome</keyword>
<keyword evidence="2" id="KW-0812">Transmembrane</keyword>
<protein>
    <recommendedName>
        <fullName evidence="5">Lytic transglycosylase domain-containing protein</fullName>
    </recommendedName>
</protein>
<feature type="transmembrane region" description="Helical" evidence="2">
    <location>
        <begin position="42"/>
        <end position="60"/>
    </location>
</feature>
<evidence type="ECO:0000313" key="4">
    <source>
        <dbReference type="Proteomes" id="UP000526083"/>
    </source>
</evidence>
<dbReference type="RefSeq" id="WP_310734804.1">
    <property type="nucleotide sequence ID" value="NZ_JAAOZB010000002.1"/>
</dbReference>
<keyword evidence="2" id="KW-1133">Transmembrane helix</keyword>
<evidence type="ECO:0000256" key="1">
    <source>
        <dbReference type="SAM" id="MobiDB-lite"/>
    </source>
</evidence>
<gene>
    <name evidence="3" type="ORF">FHX48_000986</name>
</gene>
<proteinExistence type="predicted"/>
<comment type="caution">
    <text evidence="3">The sequence shown here is derived from an EMBL/GenBank/DDBJ whole genome shotgun (WGS) entry which is preliminary data.</text>
</comment>
<sequence>MTSGNELNPQQSRPISRRSQNAQVSRRSSAVPPPRWSRRRGVLGIFAALAAVGFIAAYAGPTGLAVSQATAADEVPTTLYASTLADAQTMLVSEASSDEAESLDRGNYEVYVTPTPTPTPTPTETAEAASSSSSSSPSTGWAPPFVSPDPGSAQAAAYDMVMSRGWGDGEFSCLVALWNKESGWRVNAYNAGSGAYGIPQALPGGKMASAGGDWETNAATQISWGLGYISGRYGTPCGAWGHSQSTGWY</sequence>
<feature type="region of interest" description="Disordered" evidence="1">
    <location>
        <begin position="95"/>
        <end position="148"/>
    </location>
</feature>
<feature type="compositionally biased region" description="Low complexity" evidence="1">
    <location>
        <begin position="122"/>
        <end position="139"/>
    </location>
</feature>
<feature type="compositionally biased region" description="Polar residues" evidence="1">
    <location>
        <begin position="1"/>
        <end position="28"/>
    </location>
</feature>
<dbReference type="AlphaFoldDB" id="A0A7W3JND2"/>
<evidence type="ECO:0008006" key="5">
    <source>
        <dbReference type="Google" id="ProtNLM"/>
    </source>
</evidence>
<dbReference type="EMBL" id="JACGWY010000002">
    <property type="protein sequence ID" value="MBA8815913.1"/>
    <property type="molecule type" value="Genomic_DNA"/>
</dbReference>
<name>A0A7W3JND2_9MICO</name>
<dbReference type="Proteomes" id="UP000526083">
    <property type="component" value="Unassembled WGS sequence"/>
</dbReference>
<dbReference type="SUPFAM" id="SSF53955">
    <property type="entry name" value="Lysozyme-like"/>
    <property type="match status" value="1"/>
</dbReference>